<dbReference type="PROSITE" id="PS00781">
    <property type="entry name" value="PEPCASE_1"/>
    <property type="match status" value="1"/>
</dbReference>
<dbReference type="InterPro" id="IPR018129">
    <property type="entry name" value="PEP_COase_Lys_AS"/>
</dbReference>
<sequence>MAFQAMAKDFDLLRSQLLDVIKANRAKGVSSDEHPSVCGETAQDHCLVEGPAALPPMAISLLEQVQEYNANPGKERFSKMVTLAEQMDATSLLVSARVLMEILVQANLAESHQRLRAFKHALKSFVTMDFQDPGDTAIKTFRGCFNKMTAEGITHEQIREALVNHKIELVLTAHPTQAQRRSNLKKHESISQLLKVHDAKDSLTPGEQEELRAKIQALQWSCWRTNAVRRNRPTAEGEARNGMLVIEDAVWTAVPEHYRRIDRCLKHRGMPALPYDASVIKMSTWMGGDRDGNPNVTAYTTRRVNALLRWRIAELYYTEVDALLFDLSMTGATSEELQQELKSLASMWPAPTSDGDKVCVPDTRCGVHFNFQNGVAPDEPYRRVLMSVRRRLFRTKKSMESLYLGKPVDKDFESEIYKSTTELARPLEIVYRSLVTTGDEVLANGRLLDLIRRVRTFGVSLACLDIRQESDRHEEVMNAITQYLGLGSYSSWTEQAKCDWLLDEIQSRRPLLSPDMPMGDIVQEVIETFRTIADLPPETVGAYCISMSRATSDILAVCLLQKIGGVKQFMRISPLFETREDLQAAPRVIDSLLGIPWYKDHVNGKQEVMLGYSDSVKDAGKFASTWALHVAMEKLVEVGQKHGVEVTFFHGRGGTISRGGGPPHLTLLNQPAGSITRHLRLTVQGEMIQQHFMNPEVAEHTMERYAVAVLEHILTPPPLPSPEHRAAMEELAGLSAKDYQTTVFRSQEDQFVKYFHAATPSAELAQMNIGSRPAKRRNYGGIDTLRAIPWIFAWTQTRLLLPVWLGNGAALDKFITDGKLQLLQSMYSKWPFFKSMLDLIDIELGKADEHIAAHYDSKICDDALKPLGQDLRQRLAQATTSVLQVKQEKEVLSAEPSTKLAIGMRRPYLDATHVIQAEVLQRLRKAGEQTSEELADAMIVSIQGIAAGMQNTGCMCTLGLRCSSAKATLLKCLSYLAMNRFMGPQARLFTSARISRGVPGDFKVDADETSTVDSSGSDVEKEEIDVQSWSIVGRKIFERLADDDSDDDFDVMKNVPINTHAWSAVGAKIFNTLADFSDDED</sequence>
<evidence type="ECO:0000256" key="3">
    <source>
        <dbReference type="ARBA" id="ARBA00012305"/>
    </source>
</evidence>
<protein>
    <recommendedName>
        <fullName evidence="3">phosphoenolpyruvate carboxylase</fullName>
        <ecNumber evidence="3">4.1.1.31</ecNumber>
    </recommendedName>
</protein>
<dbReference type="Pfam" id="PF00311">
    <property type="entry name" value="PEPcase"/>
    <property type="match status" value="1"/>
</dbReference>
<proteinExistence type="inferred from homology"/>
<dbReference type="EMBL" id="CAJNJA010017919">
    <property type="protein sequence ID" value="CAE7410721.1"/>
    <property type="molecule type" value="Genomic_DNA"/>
</dbReference>
<evidence type="ECO:0000256" key="5">
    <source>
        <dbReference type="ARBA" id="ARBA00023239"/>
    </source>
</evidence>
<dbReference type="InterPro" id="IPR022805">
    <property type="entry name" value="PEP_COase_bac/pln-type"/>
</dbReference>
<dbReference type="PRINTS" id="PR00150">
    <property type="entry name" value="PEPCARBXLASE"/>
</dbReference>
<feature type="active site" evidence="9">
    <location>
        <position position="617"/>
    </location>
</feature>
<comment type="cofactor">
    <cofactor evidence="1">
        <name>Mg(2+)</name>
        <dbReference type="ChEBI" id="CHEBI:18420"/>
    </cofactor>
</comment>
<dbReference type="HAMAP" id="MF_00595">
    <property type="entry name" value="PEPcase_type1"/>
    <property type="match status" value="1"/>
</dbReference>
<dbReference type="OrthoDB" id="1365747at2759"/>
<comment type="similarity">
    <text evidence="2">Belongs to the PEPCase type 1 family.</text>
</comment>
<feature type="active site" evidence="8">
    <location>
        <position position="174"/>
    </location>
</feature>
<evidence type="ECO:0000256" key="9">
    <source>
        <dbReference type="PROSITE-ProRule" id="PRU10112"/>
    </source>
</evidence>
<dbReference type="GO" id="GO:0015977">
    <property type="term" value="P:carbon fixation"/>
    <property type="evidence" value="ECO:0007669"/>
    <property type="project" value="UniProtKB-KW"/>
</dbReference>
<dbReference type="PANTHER" id="PTHR30523:SF6">
    <property type="entry name" value="PHOSPHOENOLPYRUVATE CARBOXYLASE"/>
    <property type="match status" value="1"/>
</dbReference>
<dbReference type="GO" id="GO:0008964">
    <property type="term" value="F:phosphoenolpyruvate carboxylase activity"/>
    <property type="evidence" value="ECO:0007669"/>
    <property type="project" value="UniProtKB-EC"/>
</dbReference>
<accession>A0A812QZ60</accession>
<comment type="caution">
    <text evidence="10">The sequence shown here is derived from an EMBL/GenBank/DDBJ whole genome shotgun (WGS) entry which is preliminary data.</text>
</comment>
<organism evidence="10 11">
    <name type="scientific">Symbiodinium necroappetens</name>
    <dbReference type="NCBI Taxonomy" id="1628268"/>
    <lineage>
        <taxon>Eukaryota</taxon>
        <taxon>Sar</taxon>
        <taxon>Alveolata</taxon>
        <taxon>Dinophyceae</taxon>
        <taxon>Suessiales</taxon>
        <taxon>Symbiodiniaceae</taxon>
        <taxon>Symbiodinium</taxon>
    </lineage>
</organism>
<dbReference type="GO" id="GO:0005829">
    <property type="term" value="C:cytosol"/>
    <property type="evidence" value="ECO:0007669"/>
    <property type="project" value="TreeGrafter"/>
</dbReference>
<evidence type="ECO:0000256" key="4">
    <source>
        <dbReference type="ARBA" id="ARBA00022842"/>
    </source>
</evidence>
<dbReference type="InterPro" id="IPR021135">
    <property type="entry name" value="PEP_COase"/>
</dbReference>
<evidence type="ECO:0000256" key="2">
    <source>
        <dbReference type="ARBA" id="ARBA00008346"/>
    </source>
</evidence>
<dbReference type="PANTHER" id="PTHR30523">
    <property type="entry name" value="PHOSPHOENOLPYRUVATE CARBOXYLASE"/>
    <property type="match status" value="1"/>
</dbReference>
<keyword evidence="5" id="KW-0456">Lyase</keyword>
<dbReference type="EC" id="4.1.1.31" evidence="3"/>
<keyword evidence="4" id="KW-0460">Magnesium</keyword>
<dbReference type="GO" id="GO:0006099">
    <property type="term" value="P:tricarboxylic acid cycle"/>
    <property type="evidence" value="ECO:0007669"/>
    <property type="project" value="InterPro"/>
</dbReference>
<dbReference type="SUPFAM" id="SSF51621">
    <property type="entry name" value="Phosphoenolpyruvate/pyruvate domain"/>
    <property type="match status" value="1"/>
</dbReference>
<keyword evidence="6" id="KW-0120">Carbon dioxide fixation</keyword>
<reference evidence="10" key="1">
    <citation type="submission" date="2021-02" db="EMBL/GenBank/DDBJ databases">
        <authorList>
            <person name="Dougan E. K."/>
            <person name="Rhodes N."/>
            <person name="Thang M."/>
            <person name="Chan C."/>
        </authorList>
    </citation>
    <scope>NUCLEOTIDE SEQUENCE</scope>
</reference>
<evidence type="ECO:0000256" key="6">
    <source>
        <dbReference type="ARBA" id="ARBA00023300"/>
    </source>
</evidence>
<dbReference type="InterPro" id="IPR015813">
    <property type="entry name" value="Pyrv/PenolPyrv_kinase-like_dom"/>
</dbReference>
<gene>
    <name evidence="10" type="ORF">SNEC2469_LOCUS11290</name>
</gene>
<dbReference type="AlphaFoldDB" id="A0A812QZ60"/>
<evidence type="ECO:0000313" key="10">
    <source>
        <dbReference type="EMBL" id="CAE7410721.1"/>
    </source>
</evidence>
<keyword evidence="11" id="KW-1185">Reference proteome</keyword>
<evidence type="ECO:0000256" key="1">
    <source>
        <dbReference type="ARBA" id="ARBA00001946"/>
    </source>
</evidence>
<evidence type="ECO:0000313" key="11">
    <source>
        <dbReference type="Proteomes" id="UP000601435"/>
    </source>
</evidence>
<dbReference type="Proteomes" id="UP000601435">
    <property type="component" value="Unassembled WGS sequence"/>
</dbReference>
<comment type="catalytic activity">
    <reaction evidence="7">
        <text>oxaloacetate + phosphate = phosphoenolpyruvate + hydrogencarbonate</text>
        <dbReference type="Rhea" id="RHEA:28370"/>
        <dbReference type="ChEBI" id="CHEBI:16452"/>
        <dbReference type="ChEBI" id="CHEBI:17544"/>
        <dbReference type="ChEBI" id="CHEBI:43474"/>
        <dbReference type="ChEBI" id="CHEBI:58702"/>
        <dbReference type="EC" id="4.1.1.31"/>
    </reaction>
</comment>
<dbReference type="Gene3D" id="1.20.1440.90">
    <property type="entry name" value="Phosphoenolpyruvate/pyruvate domain"/>
    <property type="match status" value="1"/>
</dbReference>
<dbReference type="NCBIfam" id="NF000584">
    <property type="entry name" value="PRK00009.1"/>
    <property type="match status" value="1"/>
</dbReference>
<evidence type="ECO:0000256" key="7">
    <source>
        <dbReference type="ARBA" id="ARBA00048995"/>
    </source>
</evidence>
<name>A0A812QZ60_9DINO</name>
<dbReference type="InterPro" id="IPR033129">
    <property type="entry name" value="PEPCASE_His_AS"/>
</dbReference>
<dbReference type="PROSITE" id="PS00393">
    <property type="entry name" value="PEPCASE_2"/>
    <property type="match status" value="1"/>
</dbReference>
<evidence type="ECO:0000256" key="8">
    <source>
        <dbReference type="PROSITE-ProRule" id="PRU10111"/>
    </source>
</evidence>